<dbReference type="InterPro" id="IPR001910">
    <property type="entry name" value="Inosine/uridine_hydrolase_dom"/>
</dbReference>
<evidence type="ECO:0000256" key="3">
    <source>
        <dbReference type="SAM" id="SignalP"/>
    </source>
</evidence>
<evidence type="ECO:0000313" key="5">
    <source>
        <dbReference type="EMBL" id="GMM61384.1"/>
    </source>
</evidence>
<feature type="domain" description="Inosine/uridine-preferring nucleoside hydrolase" evidence="4">
    <location>
        <begin position="65"/>
        <end position="373"/>
    </location>
</feature>
<dbReference type="Gene3D" id="3.90.245.10">
    <property type="entry name" value="Ribonucleoside hydrolase-like"/>
    <property type="match status" value="1"/>
</dbReference>
<comment type="caution">
    <text evidence="5">The sequence shown here is derived from an EMBL/GenBank/DDBJ whole genome shotgun (WGS) entry which is preliminary data.</text>
</comment>
<dbReference type="InterPro" id="IPR023186">
    <property type="entry name" value="IUNH"/>
</dbReference>
<dbReference type="InterPro" id="IPR036452">
    <property type="entry name" value="Ribo_hydro-like"/>
</dbReference>
<protein>
    <submittedName>
        <fullName evidence="5">Nucleoside hydrolase</fullName>
    </submittedName>
</protein>
<evidence type="ECO:0000256" key="1">
    <source>
        <dbReference type="ARBA" id="ARBA00022801"/>
    </source>
</evidence>
<dbReference type="RefSeq" id="WP_317975071.1">
    <property type="nucleotide sequence ID" value="NZ_BTFW01000001.1"/>
</dbReference>
<accession>A0ABQ6P9W4</accession>
<dbReference type="Pfam" id="PF01156">
    <property type="entry name" value="IU_nuc_hydro"/>
    <property type="match status" value="1"/>
</dbReference>
<dbReference type="PANTHER" id="PTHR12304">
    <property type="entry name" value="INOSINE-URIDINE PREFERRING NUCLEOSIDE HYDROLASE"/>
    <property type="match status" value="1"/>
</dbReference>
<keyword evidence="6" id="KW-1185">Reference proteome</keyword>
<dbReference type="GO" id="GO:0016787">
    <property type="term" value="F:hydrolase activity"/>
    <property type="evidence" value="ECO:0007669"/>
    <property type="project" value="UniProtKB-KW"/>
</dbReference>
<evidence type="ECO:0000259" key="4">
    <source>
        <dbReference type="Pfam" id="PF01156"/>
    </source>
</evidence>
<keyword evidence="1 5" id="KW-0378">Hydrolase</keyword>
<dbReference type="PANTHER" id="PTHR12304:SF25">
    <property type="entry name" value="INOSINE_URIDINE-PREFERRING NUCLEOSIDE HYDROLASE DOMAIN-CONTAINING PROTEIN"/>
    <property type="match status" value="1"/>
</dbReference>
<proteinExistence type="predicted"/>
<feature type="chain" id="PRO_5047283458" evidence="3">
    <location>
        <begin position="26"/>
        <end position="382"/>
    </location>
</feature>
<dbReference type="Proteomes" id="UP001187221">
    <property type="component" value="Unassembled WGS sequence"/>
</dbReference>
<name>A0ABQ6P9W4_9SPHN</name>
<evidence type="ECO:0000256" key="2">
    <source>
        <dbReference type="ARBA" id="ARBA00023295"/>
    </source>
</evidence>
<feature type="signal peptide" evidence="3">
    <location>
        <begin position="1"/>
        <end position="25"/>
    </location>
</feature>
<keyword evidence="2" id="KW-0326">Glycosidase</keyword>
<organism evidence="5 6">
    <name type="scientific">Novosphingobium pituita</name>
    <dbReference type="NCBI Taxonomy" id="3056842"/>
    <lineage>
        <taxon>Bacteria</taxon>
        <taxon>Pseudomonadati</taxon>
        <taxon>Pseudomonadota</taxon>
        <taxon>Alphaproteobacteria</taxon>
        <taxon>Sphingomonadales</taxon>
        <taxon>Sphingomonadaceae</taxon>
        <taxon>Novosphingobium</taxon>
    </lineage>
</organism>
<gene>
    <name evidence="5" type="ORF">NUTIK01_21610</name>
</gene>
<dbReference type="EMBL" id="BTFW01000001">
    <property type="protein sequence ID" value="GMM61384.1"/>
    <property type="molecule type" value="Genomic_DNA"/>
</dbReference>
<keyword evidence="3" id="KW-0732">Signal</keyword>
<evidence type="ECO:0000313" key="6">
    <source>
        <dbReference type="Proteomes" id="UP001187221"/>
    </source>
</evidence>
<dbReference type="SUPFAM" id="SSF53590">
    <property type="entry name" value="Nucleoside hydrolase"/>
    <property type="match status" value="1"/>
</dbReference>
<sequence length="382" mass="40944">MTRPLRLLLAASLAALVAAANPAAAASPAVSPAPKAAAKVGPKASGKAADNRVMIFFDNDFLGPGQSNIQSMIPLLRDPRVNLLGVGVVTGDAWMTEETAHLLRFLEIAGRPDVPVYKGSPMPLLRTQAEMANWEARFGRIPFKGAWNAPRPGRTYHPDEPDLVPPLPEGAPTIKPRHEGAVEALVAAVHAHPGQVTIVAAGPLTNIALALRVAPDIAQLAKEIVIEPGKLDTAFARTTSNTDYSTDFNFLFDPEAAHIVLTAPWKAITLVGNVSSSVRASPEVIAKIAASPSPVARYFKTYARTGQPLWDEITVALAIDRSLVTQDLTVRMDVDTMPGMHYGEPQVWPEETAPRTGVRQVHLVRAIDADRFLSGFVGQARQ</sequence>
<reference evidence="5 6" key="1">
    <citation type="submission" date="2023-06" db="EMBL/GenBank/DDBJ databases">
        <title>Draft genome sequence of Novosphingobium sp. strain IK01.</title>
        <authorList>
            <person name="Hatamoto M."/>
            <person name="Ikarashi T."/>
            <person name="Yamaguchi T."/>
        </authorList>
    </citation>
    <scope>NUCLEOTIDE SEQUENCE [LARGE SCALE GENOMIC DNA]</scope>
    <source>
        <strain evidence="5 6">IK01</strain>
    </source>
</reference>